<dbReference type="SUPFAM" id="SSF57440">
    <property type="entry name" value="Kringle-like"/>
    <property type="match status" value="1"/>
</dbReference>
<dbReference type="InterPro" id="IPR016187">
    <property type="entry name" value="CTDL_fold"/>
</dbReference>
<dbReference type="Gene3D" id="2.10.10.10">
    <property type="entry name" value="Fibronectin, type II, collagen-binding"/>
    <property type="match status" value="1"/>
</dbReference>
<feature type="domain" description="Fibronectin type-II" evidence="12">
    <location>
        <begin position="152"/>
        <end position="199"/>
    </location>
</feature>
<feature type="domain" description="C-type lectin" evidence="11">
    <location>
        <begin position="921"/>
        <end position="1048"/>
    </location>
</feature>
<evidence type="ECO:0000256" key="4">
    <source>
        <dbReference type="ARBA" id="ARBA00022989"/>
    </source>
</evidence>
<keyword evidence="4 9" id="KW-1133">Transmembrane helix</keyword>
<comment type="subcellular location">
    <subcellularLocation>
        <location evidence="1">Membrane</location>
        <topology evidence="1">Single-pass membrane protein</topology>
    </subcellularLocation>
</comment>
<dbReference type="PROSITE" id="PS00023">
    <property type="entry name" value="FN2_1"/>
    <property type="match status" value="1"/>
</dbReference>
<dbReference type="Pfam" id="PF00059">
    <property type="entry name" value="Lectin_C"/>
    <property type="match status" value="8"/>
</dbReference>
<dbReference type="InterPro" id="IPR000562">
    <property type="entry name" value="FN_type2_dom"/>
</dbReference>
<dbReference type="EMBL" id="RHFK02000007">
    <property type="protein sequence ID" value="TWW73588.1"/>
    <property type="molecule type" value="Genomic_DNA"/>
</dbReference>
<dbReference type="PROSITE" id="PS50041">
    <property type="entry name" value="C_TYPE_LECTIN_2"/>
    <property type="match status" value="8"/>
</dbReference>
<reference evidence="13 14" key="1">
    <citation type="submission" date="2019-04" db="EMBL/GenBank/DDBJ databases">
        <title>Chromosome genome assembly for Takifugu flavidus.</title>
        <authorList>
            <person name="Xiao S."/>
        </authorList>
    </citation>
    <scope>NUCLEOTIDE SEQUENCE [LARGE SCALE GENOMIC DNA]</scope>
    <source>
        <strain evidence="13">HTHZ2018</strain>
        <tissue evidence="13">Muscle</tissue>
    </source>
</reference>
<proteinExistence type="predicted"/>
<keyword evidence="6 8" id="KW-1015">Disulfide bond</keyword>
<dbReference type="CDD" id="cd00037">
    <property type="entry name" value="CLECT"/>
    <property type="match status" value="8"/>
</dbReference>
<evidence type="ECO:0000259" key="11">
    <source>
        <dbReference type="PROSITE" id="PS50041"/>
    </source>
</evidence>
<dbReference type="SMART" id="SM00034">
    <property type="entry name" value="CLECT"/>
    <property type="match status" value="8"/>
</dbReference>
<evidence type="ECO:0000259" key="12">
    <source>
        <dbReference type="PROSITE" id="PS51092"/>
    </source>
</evidence>
<feature type="domain" description="C-type lectin" evidence="11">
    <location>
        <begin position="348"/>
        <end position="464"/>
    </location>
</feature>
<dbReference type="PANTHER" id="PTHR22803">
    <property type="entry name" value="MANNOSE, PHOSPHOLIPASE, LECTIN RECEPTOR RELATED"/>
    <property type="match status" value="1"/>
</dbReference>
<feature type="domain" description="C-type lectin" evidence="11">
    <location>
        <begin position="779"/>
        <end position="893"/>
    </location>
</feature>
<evidence type="ECO:0000256" key="3">
    <source>
        <dbReference type="ARBA" id="ARBA00022737"/>
    </source>
</evidence>
<evidence type="ECO:0000256" key="7">
    <source>
        <dbReference type="ARBA" id="ARBA00023180"/>
    </source>
</evidence>
<keyword evidence="14" id="KW-1185">Reference proteome</keyword>
<evidence type="ECO:0000256" key="6">
    <source>
        <dbReference type="ARBA" id="ARBA00023157"/>
    </source>
</evidence>
<keyword evidence="13" id="KW-0675">Receptor</keyword>
<keyword evidence="2 9" id="KW-0812">Transmembrane</keyword>
<organism evidence="13 14">
    <name type="scientific">Takifugu flavidus</name>
    <name type="common">sansaifugu</name>
    <dbReference type="NCBI Taxonomy" id="433684"/>
    <lineage>
        <taxon>Eukaryota</taxon>
        <taxon>Metazoa</taxon>
        <taxon>Chordata</taxon>
        <taxon>Craniata</taxon>
        <taxon>Vertebrata</taxon>
        <taxon>Euteleostomi</taxon>
        <taxon>Actinopterygii</taxon>
        <taxon>Neopterygii</taxon>
        <taxon>Teleostei</taxon>
        <taxon>Neoteleostei</taxon>
        <taxon>Acanthomorphata</taxon>
        <taxon>Eupercaria</taxon>
        <taxon>Tetraodontiformes</taxon>
        <taxon>Tetradontoidea</taxon>
        <taxon>Tetraodontidae</taxon>
        <taxon>Takifugu</taxon>
    </lineage>
</organism>
<dbReference type="PROSITE" id="PS51092">
    <property type="entry name" value="FN2_2"/>
    <property type="match status" value="1"/>
</dbReference>
<keyword evidence="3" id="KW-0677">Repeat</keyword>
<dbReference type="SUPFAM" id="SSF56436">
    <property type="entry name" value="C-type lectin-like"/>
    <property type="match status" value="8"/>
</dbReference>
<dbReference type="Gene3D" id="2.80.10.50">
    <property type="match status" value="1"/>
</dbReference>
<evidence type="ECO:0000256" key="10">
    <source>
        <dbReference type="SAM" id="SignalP"/>
    </source>
</evidence>
<dbReference type="GO" id="GO:0016020">
    <property type="term" value="C:membrane"/>
    <property type="evidence" value="ECO:0007669"/>
    <property type="project" value="UniProtKB-SubCell"/>
</dbReference>
<evidence type="ECO:0000313" key="14">
    <source>
        <dbReference type="Proteomes" id="UP000324091"/>
    </source>
</evidence>
<dbReference type="FunFam" id="3.10.100.10:FF:000014">
    <property type="entry name" value="Macrophage mannose receptor 1"/>
    <property type="match status" value="1"/>
</dbReference>
<dbReference type="InterPro" id="IPR013806">
    <property type="entry name" value="Kringle-like"/>
</dbReference>
<dbReference type="CDD" id="cd00062">
    <property type="entry name" value="FN2"/>
    <property type="match status" value="1"/>
</dbReference>
<feature type="domain" description="C-type lectin" evidence="11">
    <location>
        <begin position="633"/>
        <end position="751"/>
    </location>
</feature>
<feature type="chain" id="PRO_5023108956" evidence="10">
    <location>
        <begin position="21"/>
        <end position="1425"/>
    </location>
</feature>
<sequence length="1425" mass="161054">MLPPRITLAAIVLFIPQCQCLTFDDSPFSLTSKATGLCILKKSNRCLDVRWTTGDRLFATITRKCLGAQGKSLGSEVSFYDCDDKSELQKWECKNETLLALKGQQLYIEVKPDEALSLSRTVGPNNHLTVTGTTRGACSRTYRELFTLEGNAFGKPCAFPFFYKDRWFGDCTTYDSSTKRAWCAVGTRFENEQWGYCPTTSTDKWIKNLVTGANYQLNTQSVLTWSQAETSCRQQGASLLSVSDPHQQAFVSAQLESGKQKLWIGLVLDPEHGWRWSDLKPFRYLRWSPGNPLPNPGHSCAFLDTAGQHTWQSASCTKKLGYICYKDGAPPAPSEIEQGFCSNPWIPYNGHCFYLNRSPQTWYNAQKECRKEGGDLVSVQNVEEQSFIISQLGFASTDELWIGFNDIKIEGLFDWSDHSSVSFTSWTFGKPDVSTDAEDCVLITGENGNWVDRLCERKHGFICMKQSTTESTGDEVEVNIGCKLGWKRHGSYCYLIGTAMKTFDEAKSDCETSGSYLADVSNGVDNAFLVSLVGLRPEKHFWLGLSNQKNIDEFVWTQGGSVKYTHWNAGMPGYEQGCVAMRTGPLAGLWDLLPCTNTSKYICKHLAEGAVLTAPPPTQMPLKCEQGWNRIGTRNYCVKFFTGPRSNEKTWFEARDYCRAIGGDLLSLHNQGELLIARHGRAWIGLHAPDPNTGYVWSDGSPVNFLHWQEGEPNNHNNDESCTEFRMHNSWEESGSWNDVNCESYNDWLCQIRAGVTPKPPPNDTVADFNITSDGWLEWRGNQYYLNRNPMYMEKARHLCQQKHGDLVSISSKEENNFLWKQIARSYGSYYIGLSVDIDGRFWWMDGSSLGLQKWDENQPNPDTIDANCVTMNYYMGYWRTCNCGQEHEFICKRSGSTPANTTAAPTVPPKGGCPLKWTKFDSKCYSIITDQVASWEDARKQCITIGGNLVSIPTRRIQAFLTTKMAELSATNLWIGLNSLNQDGFYWTDGKPRQYTNWGYSRSRRRPGTFYQRWNEEDCVVMNNNAGQSIGKWLIKSCNETYGFVCTRKVDPNIPSQPDTYVPKIYVSVGNDSIKVVTTNLTWDDAKKNCEADKASLASLRNEWSQAYIELLVLNLKAPVWIGLNKNQTGGYFKYIDNWHLKFASWAEDEPSSDKPCVYLDVDGQWRTAFCNQTMNSICMQTTAVFDCPYFCPCDAEVPPTESSVFPGVCPEDTKEEYHQSYSWLPFKGYCYLFVTDEIEWANAAGSCVRHGGVLASIEDPAEQAFIQNSLDVFHGSHSSFWIGLYKTHKGTWQWLDKTVLDYTNWGANEPDADYGEMVSSDGTWRSGKRWHDRAYICKTPKEFRTGGDSQGRGHTSLIVVLIIVAVCSLAAGAFVIYKKSPRLIPTFDNPLYFESDRTQPDVVDTNRLIENAEVENTEPIITL</sequence>
<gene>
    <name evidence="13" type="ORF">D4764_15G0009820</name>
</gene>
<dbReference type="InterPro" id="IPR001304">
    <property type="entry name" value="C-type_lectin-like"/>
</dbReference>
<evidence type="ECO:0000256" key="8">
    <source>
        <dbReference type="PROSITE-ProRule" id="PRU00479"/>
    </source>
</evidence>
<protein>
    <submittedName>
        <fullName evidence="13">Macrophage mannose receptor 1</fullName>
    </submittedName>
</protein>
<keyword evidence="10" id="KW-0732">Signal</keyword>
<feature type="domain" description="C-type lectin" evidence="11">
    <location>
        <begin position="1228"/>
        <end position="1340"/>
    </location>
</feature>
<dbReference type="InterPro" id="IPR050111">
    <property type="entry name" value="C-type_lectin/snaclec_domain"/>
</dbReference>
<dbReference type="InterPro" id="IPR036943">
    <property type="entry name" value="FN_type2_sf"/>
</dbReference>
<evidence type="ECO:0000256" key="9">
    <source>
        <dbReference type="SAM" id="Phobius"/>
    </source>
</evidence>
<comment type="caution">
    <text evidence="13">The sequence shown here is derived from an EMBL/GenBank/DDBJ whole genome shotgun (WGS) entry which is preliminary data.</text>
</comment>
<dbReference type="InterPro" id="IPR016186">
    <property type="entry name" value="C-type_lectin-like/link_sf"/>
</dbReference>
<dbReference type="SUPFAM" id="SSF50370">
    <property type="entry name" value="Ricin B-like lectins"/>
    <property type="match status" value="1"/>
</dbReference>
<dbReference type="SMART" id="SM00059">
    <property type="entry name" value="FN2"/>
    <property type="match status" value="1"/>
</dbReference>
<feature type="domain" description="C-type lectin" evidence="11">
    <location>
        <begin position="210"/>
        <end position="325"/>
    </location>
</feature>
<feature type="signal peptide" evidence="10">
    <location>
        <begin position="1"/>
        <end position="20"/>
    </location>
</feature>
<dbReference type="FunFam" id="3.10.100.10:FF:000025">
    <property type="entry name" value="Mannose receptor C-type 1"/>
    <property type="match status" value="1"/>
</dbReference>
<feature type="disulfide bond" evidence="8">
    <location>
        <begin position="157"/>
        <end position="183"/>
    </location>
</feature>
<feature type="domain" description="C-type lectin" evidence="11">
    <location>
        <begin position="489"/>
        <end position="604"/>
    </location>
</feature>
<dbReference type="PROSITE" id="PS50231">
    <property type="entry name" value="RICIN_B_LECTIN"/>
    <property type="match status" value="1"/>
</dbReference>
<evidence type="ECO:0000256" key="1">
    <source>
        <dbReference type="ARBA" id="ARBA00004167"/>
    </source>
</evidence>
<dbReference type="InterPro" id="IPR035992">
    <property type="entry name" value="Ricin_B-like_lectins"/>
</dbReference>
<dbReference type="Proteomes" id="UP000324091">
    <property type="component" value="Chromosome 15"/>
</dbReference>
<evidence type="ECO:0000313" key="13">
    <source>
        <dbReference type="EMBL" id="TWW73588.1"/>
    </source>
</evidence>
<evidence type="ECO:0000256" key="5">
    <source>
        <dbReference type="ARBA" id="ARBA00023136"/>
    </source>
</evidence>
<name>A0A5C6P3E3_9TELE</name>
<keyword evidence="7" id="KW-0325">Glycoprotein</keyword>
<feature type="transmembrane region" description="Helical" evidence="9">
    <location>
        <begin position="1359"/>
        <end position="1379"/>
    </location>
</feature>
<comment type="caution">
    <text evidence="8">Lacks conserved residue(s) required for the propagation of feature annotation.</text>
</comment>
<evidence type="ECO:0000256" key="2">
    <source>
        <dbReference type="ARBA" id="ARBA00022692"/>
    </source>
</evidence>
<feature type="domain" description="C-type lectin" evidence="11">
    <location>
        <begin position="1070"/>
        <end position="1181"/>
    </location>
</feature>
<dbReference type="Pfam" id="PF00040">
    <property type="entry name" value="fn2"/>
    <property type="match status" value="1"/>
</dbReference>
<keyword evidence="5 9" id="KW-0472">Membrane</keyword>
<dbReference type="Gene3D" id="3.10.100.10">
    <property type="entry name" value="Mannose-Binding Protein A, subunit A"/>
    <property type="match status" value="8"/>
</dbReference>
<accession>A0A5C6P3E3</accession>